<dbReference type="InterPro" id="IPR045214">
    <property type="entry name" value="Surf1/Surf4"/>
</dbReference>
<feature type="region of interest" description="Disordered" evidence="6">
    <location>
        <begin position="26"/>
        <end position="48"/>
    </location>
</feature>
<dbReference type="GO" id="GO:0033617">
    <property type="term" value="P:mitochondrial respiratory chain complex IV assembly"/>
    <property type="evidence" value="ECO:0007669"/>
    <property type="project" value="TreeGrafter"/>
</dbReference>
<evidence type="ECO:0000256" key="5">
    <source>
        <dbReference type="RuleBase" id="RU363076"/>
    </source>
</evidence>
<comment type="similarity">
    <text evidence="5">Belongs to the SURF1 family.</text>
</comment>
<sequence length="322" mass="37033">MSQFGPLWRHVSRLKTINEQRICSRTLPKRQKPLHQQSRRYAHQPADDAEWVSPVDKPAVLMRSKANKKHGPGLIILALMPITAFALGTWQVQRLSWKTDLVARYEDRLVRPSLPLPPHIDPSAIPDFDYRRVFARGKFRHDQEILLGPRTHDGKDGYQVITPMERWDEQGKEMGKVLVCRGWISRAKELQKDRAGPDALPEGEIIVQGLLRQPYKKNMFTPANSPEKNLWHFPDIEAMAKHVGAEPVFVEETMLPDLLVSQSRETNGVPIGRPAAVNLRNNHTQYIITWYALGIATSIMFWMVVKKPQSGIQQRLQQARKW</sequence>
<dbReference type="InterPro" id="IPR002994">
    <property type="entry name" value="Surf1/Shy1"/>
</dbReference>
<keyword evidence="3 5" id="KW-1133">Transmembrane helix</keyword>
<evidence type="ECO:0000256" key="1">
    <source>
        <dbReference type="ARBA" id="ARBA00004370"/>
    </source>
</evidence>
<name>A0A6A6W620_9PEZI</name>
<comment type="subcellular location">
    <subcellularLocation>
        <location evidence="1">Membrane</location>
    </subcellularLocation>
    <subcellularLocation>
        <location evidence="5">Mitochondrion inner membrane</location>
        <topology evidence="5">Multi-pass membrane protein</topology>
    </subcellularLocation>
</comment>
<dbReference type="CDD" id="cd06662">
    <property type="entry name" value="SURF1"/>
    <property type="match status" value="1"/>
</dbReference>
<dbReference type="PANTHER" id="PTHR23427:SF2">
    <property type="entry name" value="SURFEIT LOCUS PROTEIN 1"/>
    <property type="match status" value="1"/>
</dbReference>
<evidence type="ECO:0000256" key="3">
    <source>
        <dbReference type="ARBA" id="ARBA00022989"/>
    </source>
</evidence>
<dbReference type="OrthoDB" id="10040024at2759"/>
<keyword evidence="5" id="KW-0999">Mitochondrion inner membrane</keyword>
<dbReference type="Proteomes" id="UP000799437">
    <property type="component" value="Unassembled WGS sequence"/>
</dbReference>
<keyword evidence="4 5" id="KW-0472">Membrane</keyword>
<evidence type="ECO:0000256" key="6">
    <source>
        <dbReference type="SAM" id="MobiDB-lite"/>
    </source>
</evidence>
<feature type="transmembrane region" description="Helical" evidence="5">
    <location>
        <begin position="71"/>
        <end position="90"/>
    </location>
</feature>
<dbReference type="EMBL" id="ML996573">
    <property type="protein sequence ID" value="KAF2757474.1"/>
    <property type="molecule type" value="Genomic_DNA"/>
</dbReference>
<comment type="function">
    <text evidence="5">Probably involved in the biogenesis of the COX complex.</text>
</comment>
<accession>A0A6A6W620</accession>
<protein>
    <recommendedName>
        <fullName evidence="5">SURF1-like protein</fullName>
    </recommendedName>
</protein>
<dbReference type="Pfam" id="PF02104">
    <property type="entry name" value="SURF1"/>
    <property type="match status" value="1"/>
</dbReference>
<dbReference type="RefSeq" id="XP_033599925.1">
    <property type="nucleotide sequence ID" value="XM_033747060.1"/>
</dbReference>
<keyword evidence="5" id="KW-0496">Mitochondrion</keyword>
<dbReference type="PROSITE" id="PS50895">
    <property type="entry name" value="SURF1"/>
    <property type="match status" value="1"/>
</dbReference>
<evidence type="ECO:0000313" key="8">
    <source>
        <dbReference type="Proteomes" id="UP000799437"/>
    </source>
</evidence>
<reference evidence="7" key="1">
    <citation type="journal article" date="2020" name="Stud. Mycol.">
        <title>101 Dothideomycetes genomes: a test case for predicting lifestyles and emergence of pathogens.</title>
        <authorList>
            <person name="Haridas S."/>
            <person name="Albert R."/>
            <person name="Binder M."/>
            <person name="Bloem J."/>
            <person name="Labutti K."/>
            <person name="Salamov A."/>
            <person name="Andreopoulos B."/>
            <person name="Baker S."/>
            <person name="Barry K."/>
            <person name="Bills G."/>
            <person name="Bluhm B."/>
            <person name="Cannon C."/>
            <person name="Castanera R."/>
            <person name="Culley D."/>
            <person name="Daum C."/>
            <person name="Ezra D."/>
            <person name="Gonzalez J."/>
            <person name="Henrissat B."/>
            <person name="Kuo A."/>
            <person name="Liang C."/>
            <person name="Lipzen A."/>
            <person name="Lutzoni F."/>
            <person name="Magnuson J."/>
            <person name="Mondo S."/>
            <person name="Nolan M."/>
            <person name="Ohm R."/>
            <person name="Pangilinan J."/>
            <person name="Park H.-J."/>
            <person name="Ramirez L."/>
            <person name="Alfaro M."/>
            <person name="Sun H."/>
            <person name="Tritt A."/>
            <person name="Yoshinaga Y."/>
            <person name="Zwiers L.-H."/>
            <person name="Turgeon B."/>
            <person name="Goodwin S."/>
            <person name="Spatafora J."/>
            <person name="Crous P."/>
            <person name="Grigoriev I."/>
        </authorList>
    </citation>
    <scope>NUCLEOTIDE SEQUENCE</scope>
    <source>
        <strain evidence="7">CBS 121739</strain>
    </source>
</reference>
<gene>
    <name evidence="7" type="ORF">EJ05DRAFT_501009</name>
</gene>
<dbReference type="PANTHER" id="PTHR23427">
    <property type="entry name" value="SURFEIT LOCUS PROTEIN"/>
    <property type="match status" value="1"/>
</dbReference>
<proteinExistence type="inferred from homology"/>
<evidence type="ECO:0000313" key="7">
    <source>
        <dbReference type="EMBL" id="KAF2757474.1"/>
    </source>
</evidence>
<dbReference type="GeneID" id="54488114"/>
<feature type="compositionally biased region" description="Basic residues" evidence="6">
    <location>
        <begin position="27"/>
        <end position="42"/>
    </location>
</feature>
<organism evidence="7 8">
    <name type="scientific">Pseudovirgaria hyperparasitica</name>
    <dbReference type="NCBI Taxonomy" id="470096"/>
    <lineage>
        <taxon>Eukaryota</taxon>
        <taxon>Fungi</taxon>
        <taxon>Dikarya</taxon>
        <taxon>Ascomycota</taxon>
        <taxon>Pezizomycotina</taxon>
        <taxon>Dothideomycetes</taxon>
        <taxon>Dothideomycetes incertae sedis</taxon>
        <taxon>Acrospermales</taxon>
        <taxon>Acrospermaceae</taxon>
        <taxon>Pseudovirgaria</taxon>
    </lineage>
</organism>
<dbReference type="GO" id="GO:0005743">
    <property type="term" value="C:mitochondrial inner membrane"/>
    <property type="evidence" value="ECO:0007669"/>
    <property type="project" value="UniProtKB-SubCell"/>
</dbReference>
<feature type="transmembrane region" description="Helical" evidence="5">
    <location>
        <begin position="287"/>
        <end position="305"/>
    </location>
</feature>
<evidence type="ECO:0000256" key="4">
    <source>
        <dbReference type="ARBA" id="ARBA00023136"/>
    </source>
</evidence>
<keyword evidence="2 5" id="KW-0812">Transmembrane</keyword>
<dbReference type="AlphaFoldDB" id="A0A6A6W620"/>
<keyword evidence="8" id="KW-1185">Reference proteome</keyword>
<evidence type="ECO:0000256" key="2">
    <source>
        <dbReference type="ARBA" id="ARBA00022692"/>
    </source>
</evidence>